<dbReference type="OrthoDB" id="643280at2759"/>
<dbReference type="Gene3D" id="2.90.10.10">
    <property type="entry name" value="Bulb-type lectin domain"/>
    <property type="match status" value="1"/>
</dbReference>
<dbReference type="GO" id="GO:0005524">
    <property type="term" value="F:ATP binding"/>
    <property type="evidence" value="ECO:0007669"/>
    <property type="project" value="UniProtKB-UniRule"/>
</dbReference>
<evidence type="ECO:0000256" key="5">
    <source>
        <dbReference type="ARBA" id="ARBA00022692"/>
    </source>
</evidence>
<gene>
    <name evidence="24" type="primary">LOC123172897</name>
</gene>
<evidence type="ECO:0000256" key="19">
    <source>
        <dbReference type="SAM" id="Phobius"/>
    </source>
</evidence>
<dbReference type="PROSITE" id="PS50948">
    <property type="entry name" value="PAN"/>
    <property type="match status" value="1"/>
</dbReference>
<dbReference type="Pfam" id="PF08276">
    <property type="entry name" value="PAN_2"/>
    <property type="match status" value="1"/>
</dbReference>
<evidence type="ECO:0000256" key="18">
    <source>
        <dbReference type="PROSITE-ProRule" id="PRU10141"/>
    </source>
</evidence>
<evidence type="ECO:0000256" key="11">
    <source>
        <dbReference type="ARBA" id="ARBA00023136"/>
    </source>
</evidence>
<dbReference type="Gramene" id="TraesCSU02G100900.1">
    <property type="protein sequence ID" value="TraesCSU02G100900.1.cds1"/>
    <property type="gene ID" value="TraesCSU02G100900"/>
</dbReference>
<evidence type="ECO:0000256" key="17">
    <source>
        <dbReference type="PIRNR" id="PIRNR000641"/>
    </source>
</evidence>
<evidence type="ECO:0000256" key="9">
    <source>
        <dbReference type="ARBA" id="ARBA00022840"/>
    </source>
</evidence>
<keyword evidence="14" id="KW-0325">Glycoprotein</keyword>
<dbReference type="FunFam" id="1.10.510.10:FF:000227">
    <property type="entry name" value="Serine/threonine-protein kinase"/>
    <property type="match status" value="1"/>
</dbReference>
<dbReference type="InterPro" id="IPR024171">
    <property type="entry name" value="SRK-like_kinase"/>
</dbReference>
<evidence type="ECO:0000256" key="3">
    <source>
        <dbReference type="ARBA" id="ARBA00022536"/>
    </source>
</evidence>
<evidence type="ECO:0000259" key="21">
    <source>
        <dbReference type="PROSITE" id="PS50011"/>
    </source>
</evidence>
<dbReference type="Pfam" id="PF00069">
    <property type="entry name" value="Pkinase"/>
    <property type="match status" value="1"/>
</dbReference>
<reference evidence="24" key="1">
    <citation type="submission" date="2018-08" db="EMBL/GenBank/DDBJ databases">
        <authorList>
            <person name="Rossello M."/>
        </authorList>
    </citation>
    <scope>NUCLEOTIDE SEQUENCE [LARGE SCALE GENOMIC DNA]</scope>
    <source>
        <strain evidence="24">cv. Chinese Spring</strain>
    </source>
</reference>
<organism evidence="24">
    <name type="scientific">Triticum aestivum</name>
    <name type="common">Wheat</name>
    <dbReference type="NCBI Taxonomy" id="4565"/>
    <lineage>
        <taxon>Eukaryota</taxon>
        <taxon>Viridiplantae</taxon>
        <taxon>Streptophyta</taxon>
        <taxon>Embryophyta</taxon>
        <taxon>Tracheophyta</taxon>
        <taxon>Spermatophyta</taxon>
        <taxon>Magnoliopsida</taxon>
        <taxon>Liliopsida</taxon>
        <taxon>Poales</taxon>
        <taxon>Poaceae</taxon>
        <taxon>BOP clade</taxon>
        <taxon>Pooideae</taxon>
        <taxon>Triticodae</taxon>
        <taxon>Triticeae</taxon>
        <taxon>Triticinae</taxon>
        <taxon>Triticum</taxon>
    </lineage>
</organism>
<dbReference type="FunFam" id="2.90.10.10:FF:000002">
    <property type="entry name" value="Serine/threonine-protein kinase"/>
    <property type="match status" value="1"/>
</dbReference>
<evidence type="ECO:0000256" key="13">
    <source>
        <dbReference type="ARBA" id="ARBA00023170"/>
    </source>
</evidence>
<name>A0A3B6U115_WHEAT</name>
<dbReference type="RefSeq" id="XP_044445723.1">
    <property type="nucleotide sequence ID" value="XM_044589788.1"/>
</dbReference>
<dbReference type="PaxDb" id="4565-Traes_7AL_462A8AD8D.1"/>
<proteinExistence type="inferred from homology"/>
<dbReference type="SMART" id="SM00473">
    <property type="entry name" value="PAN_AP"/>
    <property type="match status" value="1"/>
</dbReference>
<dbReference type="PROSITE" id="PS50011">
    <property type="entry name" value="PROTEIN_KINASE_DOM"/>
    <property type="match status" value="1"/>
</dbReference>
<keyword evidence="7 17" id="KW-0547">Nucleotide-binding</keyword>
<dbReference type="Gramene" id="TraesARI7B03G04018260.1">
    <property type="protein sequence ID" value="TraesARI7B03G04018260.1.CDS1"/>
    <property type="gene ID" value="TraesARI7B03G04018260"/>
</dbReference>
<dbReference type="PROSITE" id="PS00108">
    <property type="entry name" value="PROTEIN_KINASE_ST"/>
    <property type="match status" value="1"/>
</dbReference>
<evidence type="ECO:0000259" key="23">
    <source>
        <dbReference type="PROSITE" id="PS50948"/>
    </source>
</evidence>
<evidence type="ECO:0000256" key="20">
    <source>
        <dbReference type="SAM" id="SignalP"/>
    </source>
</evidence>
<feature type="chain" id="PRO_5043181582" description="Receptor-like serine/threonine-protein kinase" evidence="20">
    <location>
        <begin position="21"/>
        <end position="802"/>
    </location>
</feature>
<evidence type="ECO:0000256" key="6">
    <source>
        <dbReference type="ARBA" id="ARBA00022729"/>
    </source>
</evidence>
<evidence type="ECO:0000256" key="7">
    <source>
        <dbReference type="ARBA" id="ARBA00022741"/>
    </source>
</evidence>
<dbReference type="Pfam" id="PF01453">
    <property type="entry name" value="B_lectin"/>
    <property type="match status" value="1"/>
</dbReference>
<dbReference type="EnsemblPlants" id="TraesCSU02G100900.1">
    <property type="protein sequence ID" value="TraesCSU02G100900.1.cds1"/>
    <property type="gene ID" value="TraesCSU02G100900"/>
</dbReference>
<evidence type="ECO:0000313" key="24">
    <source>
        <dbReference type="EnsemblPlants" id="TraesCSU02G100900.1.cds1"/>
    </source>
</evidence>
<dbReference type="InterPro" id="IPR000719">
    <property type="entry name" value="Prot_kinase_dom"/>
</dbReference>
<dbReference type="InterPro" id="IPR000858">
    <property type="entry name" value="S_locus_glycoprot_dom"/>
</dbReference>
<dbReference type="InterPro" id="IPR008271">
    <property type="entry name" value="Ser/Thr_kinase_AS"/>
</dbReference>
<feature type="domain" description="Protein kinase" evidence="21">
    <location>
        <begin position="504"/>
        <end position="779"/>
    </location>
</feature>
<keyword evidence="11 19" id="KW-0472">Membrane</keyword>
<evidence type="ECO:0000256" key="14">
    <source>
        <dbReference type="ARBA" id="ARBA00023180"/>
    </source>
</evidence>
<dbReference type="EC" id="2.7.11.1" evidence="17"/>
<dbReference type="STRING" id="4565.A0A3B6U115"/>
<dbReference type="PIRSF" id="PIRSF000641">
    <property type="entry name" value="SRK"/>
    <property type="match status" value="1"/>
</dbReference>
<dbReference type="SUPFAM" id="SSF56112">
    <property type="entry name" value="Protein kinase-like (PK-like)"/>
    <property type="match status" value="1"/>
</dbReference>
<dbReference type="PROSITE" id="PS00107">
    <property type="entry name" value="PROTEIN_KINASE_ATP"/>
    <property type="match status" value="1"/>
</dbReference>
<keyword evidence="5 19" id="KW-0812">Transmembrane</keyword>
<protein>
    <recommendedName>
        <fullName evidence="17">Receptor-like serine/threonine-protein kinase</fullName>
        <ecNumber evidence="17">2.7.11.1</ecNumber>
    </recommendedName>
</protein>
<evidence type="ECO:0000256" key="1">
    <source>
        <dbReference type="ARBA" id="ARBA00004479"/>
    </source>
</evidence>
<dbReference type="InterPro" id="IPR017441">
    <property type="entry name" value="Protein_kinase_ATP_BS"/>
</dbReference>
<dbReference type="AlphaFoldDB" id="A0A3B6U115"/>
<dbReference type="GO" id="GO:0016020">
    <property type="term" value="C:membrane"/>
    <property type="evidence" value="ECO:0007669"/>
    <property type="project" value="UniProtKB-SubCell"/>
</dbReference>
<dbReference type="Proteomes" id="UP000019116">
    <property type="component" value="Chromosome Un"/>
</dbReference>
<evidence type="ECO:0000313" key="25">
    <source>
        <dbReference type="Proteomes" id="UP000019116"/>
    </source>
</evidence>
<comment type="catalytic activity">
    <reaction evidence="15 17">
        <text>L-threonyl-[protein] + ATP = O-phospho-L-threonyl-[protein] + ADP + H(+)</text>
        <dbReference type="Rhea" id="RHEA:46608"/>
        <dbReference type="Rhea" id="RHEA-COMP:11060"/>
        <dbReference type="Rhea" id="RHEA-COMP:11605"/>
        <dbReference type="ChEBI" id="CHEBI:15378"/>
        <dbReference type="ChEBI" id="CHEBI:30013"/>
        <dbReference type="ChEBI" id="CHEBI:30616"/>
        <dbReference type="ChEBI" id="CHEBI:61977"/>
        <dbReference type="ChEBI" id="CHEBI:456216"/>
        <dbReference type="EC" id="2.7.11.1"/>
    </reaction>
</comment>
<dbReference type="GO" id="GO:0051707">
    <property type="term" value="P:response to other organism"/>
    <property type="evidence" value="ECO:0007669"/>
    <property type="project" value="UniProtKB-ARBA"/>
</dbReference>
<dbReference type="InterPro" id="IPR003609">
    <property type="entry name" value="Pan_app"/>
</dbReference>
<dbReference type="SMR" id="A0A3B6U115"/>
<dbReference type="InterPro" id="IPR036426">
    <property type="entry name" value="Bulb-type_lectin_dom_sf"/>
</dbReference>
<keyword evidence="3" id="KW-0245">EGF-like domain</keyword>
<comment type="catalytic activity">
    <reaction evidence="16 17">
        <text>L-seryl-[protein] + ATP = O-phospho-L-seryl-[protein] + ADP + H(+)</text>
        <dbReference type="Rhea" id="RHEA:17989"/>
        <dbReference type="Rhea" id="RHEA-COMP:9863"/>
        <dbReference type="Rhea" id="RHEA-COMP:11604"/>
        <dbReference type="ChEBI" id="CHEBI:15378"/>
        <dbReference type="ChEBI" id="CHEBI:29999"/>
        <dbReference type="ChEBI" id="CHEBI:30616"/>
        <dbReference type="ChEBI" id="CHEBI:83421"/>
        <dbReference type="ChEBI" id="CHEBI:456216"/>
        <dbReference type="EC" id="2.7.11.1"/>
    </reaction>
</comment>
<dbReference type="CDD" id="cd00028">
    <property type="entry name" value="B_lectin"/>
    <property type="match status" value="1"/>
</dbReference>
<evidence type="ECO:0000256" key="10">
    <source>
        <dbReference type="ARBA" id="ARBA00022989"/>
    </source>
</evidence>
<keyword evidence="12" id="KW-1015">Disulfide bond</keyword>
<dbReference type="PANTHER" id="PTHR47974">
    <property type="entry name" value="OS07G0415500 PROTEIN"/>
    <property type="match status" value="1"/>
</dbReference>
<keyword evidence="6 20" id="KW-0732">Signal</keyword>
<dbReference type="GeneID" id="123172897"/>
<dbReference type="PROSITE" id="PS50927">
    <property type="entry name" value="BULB_LECTIN"/>
    <property type="match status" value="1"/>
</dbReference>
<accession>A0A3B6U115</accession>
<dbReference type="Gene3D" id="1.10.510.10">
    <property type="entry name" value="Transferase(Phosphotransferase) domain 1"/>
    <property type="match status" value="1"/>
</dbReference>
<feature type="transmembrane region" description="Helical" evidence="19">
    <location>
        <begin position="446"/>
        <end position="471"/>
    </location>
</feature>
<reference evidence="24" key="2">
    <citation type="submission" date="2018-10" db="UniProtKB">
        <authorList>
            <consortium name="EnsemblPlants"/>
        </authorList>
    </citation>
    <scope>IDENTIFICATION</scope>
</reference>
<keyword evidence="4 17" id="KW-0808">Transferase</keyword>
<feature type="domain" description="Bulb-type lectin" evidence="22">
    <location>
        <begin position="23"/>
        <end position="146"/>
    </location>
</feature>
<feature type="binding site" evidence="18">
    <location>
        <position position="532"/>
    </location>
    <ligand>
        <name>ATP</name>
        <dbReference type="ChEBI" id="CHEBI:30616"/>
    </ligand>
</feature>
<dbReference type="SMART" id="SM00220">
    <property type="entry name" value="S_TKc"/>
    <property type="match status" value="1"/>
</dbReference>
<comment type="subcellular location">
    <subcellularLocation>
        <location evidence="1">Membrane</location>
        <topology evidence="1">Single-pass type I membrane protein</topology>
    </subcellularLocation>
</comment>
<dbReference type="GO" id="GO:0106310">
    <property type="term" value="F:protein serine kinase activity"/>
    <property type="evidence" value="ECO:0007669"/>
    <property type="project" value="RHEA"/>
</dbReference>
<keyword evidence="25" id="KW-1185">Reference proteome</keyword>
<evidence type="ECO:0000259" key="22">
    <source>
        <dbReference type="PROSITE" id="PS50927"/>
    </source>
</evidence>
<feature type="domain" description="Apple" evidence="23">
    <location>
        <begin position="344"/>
        <end position="432"/>
    </location>
</feature>
<evidence type="ECO:0000256" key="2">
    <source>
        <dbReference type="ARBA" id="ARBA00022527"/>
    </source>
</evidence>
<evidence type="ECO:0000256" key="4">
    <source>
        <dbReference type="ARBA" id="ARBA00022679"/>
    </source>
</evidence>
<keyword evidence="8 17" id="KW-0418">Kinase</keyword>
<keyword evidence="2 17" id="KW-0723">Serine/threonine-protein kinase</keyword>
<comment type="similarity">
    <text evidence="17">Belongs to the protein kinase superfamily. Ser/Thr protein kinase family.</text>
</comment>
<keyword evidence="10 19" id="KW-1133">Transmembrane helix</keyword>
<dbReference type="PANTHER" id="PTHR47974:SF19">
    <property type="entry name" value="RECEPTOR-LIKE SERINE_THREONINE-PROTEIN KINASE"/>
    <property type="match status" value="1"/>
</dbReference>
<dbReference type="Pfam" id="PF00954">
    <property type="entry name" value="S_locus_glycop"/>
    <property type="match status" value="1"/>
</dbReference>
<dbReference type="InterPro" id="IPR001480">
    <property type="entry name" value="Bulb-type_lectin_dom"/>
</dbReference>
<dbReference type="SMART" id="SM00108">
    <property type="entry name" value="B_lectin"/>
    <property type="match status" value="1"/>
</dbReference>
<feature type="signal peptide" evidence="20">
    <location>
        <begin position="1"/>
        <end position="20"/>
    </location>
</feature>
<keyword evidence="9 17" id="KW-0067">ATP-binding</keyword>
<evidence type="ECO:0000256" key="12">
    <source>
        <dbReference type="ARBA" id="ARBA00023157"/>
    </source>
</evidence>
<dbReference type="Gene3D" id="3.30.200.20">
    <property type="entry name" value="Phosphorylase Kinase, domain 1"/>
    <property type="match status" value="1"/>
</dbReference>
<evidence type="ECO:0000256" key="15">
    <source>
        <dbReference type="ARBA" id="ARBA00047899"/>
    </source>
</evidence>
<evidence type="ECO:0000256" key="16">
    <source>
        <dbReference type="ARBA" id="ARBA00048679"/>
    </source>
</evidence>
<dbReference type="CDD" id="cd01098">
    <property type="entry name" value="PAN_AP_plant"/>
    <property type="match status" value="1"/>
</dbReference>
<dbReference type="SUPFAM" id="SSF51110">
    <property type="entry name" value="alpha-D-mannose-specific plant lectins"/>
    <property type="match status" value="1"/>
</dbReference>
<evidence type="ECO:0000256" key="8">
    <source>
        <dbReference type="ARBA" id="ARBA00022777"/>
    </source>
</evidence>
<sequence length="802" mass="88698">MPPFLIVFTLLSCIHTPANSAATDTILAGQSLAVDDKLISGNGRYALGFFQAEGTTNWYLGIWFNTVPKFTPAWVGNRDNPVKNTTSLELTISHDGNLVILNRSTMSIIWSTQANISRNSTTARLLSTGNLVLADSSNLSEFLWQSFDHPTDTFFPGAKHGWDKATGLNRRFVSWKSLTDPATGVYYYEVDPAAFDQIVLVALNSSIPYWSSGAWNGKYFSGIPEMAARHSISANFVHNDREKYWTYKLVPQYMDPNMLTRNVIDISGQMKTFIWMKGTPDWVMINAQPRDQCDVDAICGPFTICNDNDFPHCNCMEGFTITSPKDWDLEDRAGGCSRKTKLDCISHRGTTHTTDKFYSMPCVKLPNDAPEVDAAASASECAQVCLNNCSCTAYSFGDNGCSMWHNKLLNIRALPCSGTTNSNRETLYLRLSAKDVQSLKKNRRGIVIGIVTGTGVSILGLFALILLLMIWKNKQKNSGQILNDSQVCTGVIAFRYSDLQRATKKFTDKLGGGGFGYVFKGFIKGSNAIAVKMLNGAYQGEKQFRAEVSTIGAVQHINLVKLVGFCCDGSKRLLVYEYMSNHSLDVHLFRSNSTMLNWTARYQIGLGVARGLAYLHDSCRDCIIHCDIKLENILLDSSLLPKIADFGMAKLIGRDYSRVLTTMRGTTGYLAPEWISGVPITPKVDVYSYGMVLLEIISGRRNSCTSCPSGGNADVYFPVYAAHKLLEGDIEGLVDHKLHGDIKLDEVELACKVACWCIQDDELDRPTMGQVVQILEGLVEITMPPVPRLLQSMAGSVHQKCP</sequence>
<dbReference type="InterPro" id="IPR011009">
    <property type="entry name" value="Kinase-like_dom_sf"/>
</dbReference>
<dbReference type="GO" id="GO:0004674">
    <property type="term" value="F:protein serine/threonine kinase activity"/>
    <property type="evidence" value="ECO:0007669"/>
    <property type="project" value="UniProtKB-KW"/>
</dbReference>
<keyword evidence="13" id="KW-0675">Receptor</keyword>
<dbReference type="GO" id="GO:0048544">
    <property type="term" value="P:recognition of pollen"/>
    <property type="evidence" value="ECO:0007669"/>
    <property type="project" value="InterPro"/>
</dbReference>
<dbReference type="FunFam" id="3.30.200.20:FF:000178">
    <property type="entry name" value="serine/threonine-protein kinase PBS1-like"/>
    <property type="match status" value="1"/>
</dbReference>